<proteinExistence type="inferred from homology"/>
<keyword evidence="3 7" id="KW-0808">Transferase</keyword>
<dbReference type="InterPro" id="IPR029063">
    <property type="entry name" value="SAM-dependent_MTases_sf"/>
</dbReference>
<dbReference type="InterPro" id="IPR003333">
    <property type="entry name" value="CMAS"/>
</dbReference>
<dbReference type="RefSeq" id="WP_172167314.1">
    <property type="nucleotide sequence ID" value="NZ_CP053564.1"/>
</dbReference>
<dbReference type="KEGG" id="pbro:HOP40_33915"/>
<accession>A0A6M6JSC0</accession>
<feature type="region of interest" description="Disordered" evidence="6">
    <location>
        <begin position="414"/>
        <end position="476"/>
    </location>
</feature>
<keyword evidence="4" id="KW-0949">S-adenosyl-L-methionine</keyword>
<dbReference type="PIRSF" id="PIRSF003085">
    <property type="entry name" value="CMAS"/>
    <property type="match status" value="1"/>
</dbReference>
<keyword evidence="5" id="KW-0443">Lipid metabolism</keyword>
<feature type="compositionally biased region" description="Low complexity" evidence="6">
    <location>
        <begin position="440"/>
        <end position="467"/>
    </location>
</feature>
<evidence type="ECO:0000256" key="6">
    <source>
        <dbReference type="SAM" id="MobiDB-lite"/>
    </source>
</evidence>
<evidence type="ECO:0000256" key="5">
    <source>
        <dbReference type="ARBA" id="ARBA00023098"/>
    </source>
</evidence>
<name>A0A6M6JSC0_9PSEU</name>
<protein>
    <submittedName>
        <fullName evidence="7">Class I SAM-dependent methyltransferase</fullName>
    </submittedName>
</protein>
<dbReference type="GO" id="GO:0008610">
    <property type="term" value="P:lipid biosynthetic process"/>
    <property type="evidence" value="ECO:0007669"/>
    <property type="project" value="InterPro"/>
</dbReference>
<dbReference type="InterPro" id="IPR050723">
    <property type="entry name" value="CFA/CMAS"/>
</dbReference>
<dbReference type="CDD" id="cd02440">
    <property type="entry name" value="AdoMet_MTases"/>
    <property type="match status" value="1"/>
</dbReference>
<organism evidence="7 8">
    <name type="scientific">Pseudonocardia broussonetiae</name>
    <dbReference type="NCBI Taxonomy" id="2736640"/>
    <lineage>
        <taxon>Bacteria</taxon>
        <taxon>Bacillati</taxon>
        <taxon>Actinomycetota</taxon>
        <taxon>Actinomycetes</taxon>
        <taxon>Pseudonocardiales</taxon>
        <taxon>Pseudonocardiaceae</taxon>
        <taxon>Pseudonocardia</taxon>
    </lineage>
</organism>
<dbReference type="SUPFAM" id="SSF53335">
    <property type="entry name" value="S-adenosyl-L-methionine-dependent methyltransferases"/>
    <property type="match status" value="1"/>
</dbReference>
<gene>
    <name evidence="7" type="ORF">HOP40_33915</name>
</gene>
<keyword evidence="8" id="KW-1185">Reference proteome</keyword>
<dbReference type="Proteomes" id="UP000505377">
    <property type="component" value="Chromosome"/>
</dbReference>
<evidence type="ECO:0000256" key="2">
    <source>
        <dbReference type="ARBA" id="ARBA00022603"/>
    </source>
</evidence>
<keyword evidence="2 7" id="KW-0489">Methyltransferase</keyword>
<dbReference type="PANTHER" id="PTHR43667:SF1">
    <property type="entry name" value="CYCLOPROPANE-FATTY-ACYL-PHOSPHOLIPID SYNTHASE"/>
    <property type="match status" value="1"/>
</dbReference>
<evidence type="ECO:0000256" key="4">
    <source>
        <dbReference type="ARBA" id="ARBA00022691"/>
    </source>
</evidence>
<evidence type="ECO:0000313" key="7">
    <source>
        <dbReference type="EMBL" id="QJY50143.1"/>
    </source>
</evidence>
<dbReference type="Pfam" id="PF02353">
    <property type="entry name" value="CMAS"/>
    <property type="match status" value="1"/>
</dbReference>
<dbReference type="EMBL" id="CP053564">
    <property type="protein sequence ID" value="QJY50143.1"/>
    <property type="molecule type" value="Genomic_DNA"/>
</dbReference>
<evidence type="ECO:0000256" key="3">
    <source>
        <dbReference type="ARBA" id="ARBA00022679"/>
    </source>
</evidence>
<dbReference type="PANTHER" id="PTHR43667">
    <property type="entry name" value="CYCLOPROPANE-FATTY-ACYL-PHOSPHOLIPID SYNTHASE"/>
    <property type="match status" value="1"/>
</dbReference>
<comment type="similarity">
    <text evidence="1">Belongs to the CFA/CMAS family.</text>
</comment>
<evidence type="ECO:0000256" key="1">
    <source>
        <dbReference type="ARBA" id="ARBA00010815"/>
    </source>
</evidence>
<dbReference type="GO" id="GO:0008168">
    <property type="term" value="F:methyltransferase activity"/>
    <property type="evidence" value="ECO:0007669"/>
    <property type="project" value="UniProtKB-KW"/>
</dbReference>
<dbReference type="AlphaFoldDB" id="A0A6M6JSC0"/>
<reference evidence="7 8" key="1">
    <citation type="submission" date="2020-05" db="EMBL/GenBank/DDBJ databases">
        <authorList>
            <person name="Mo P."/>
        </authorList>
    </citation>
    <scope>NUCLEOTIDE SEQUENCE [LARGE SCALE GENOMIC DNA]</scope>
    <source>
        <strain evidence="7 8">Gen01</strain>
    </source>
</reference>
<dbReference type="GO" id="GO:0032259">
    <property type="term" value="P:methylation"/>
    <property type="evidence" value="ECO:0007669"/>
    <property type="project" value="UniProtKB-KW"/>
</dbReference>
<sequence>MPTPVAPQLAGLVERLIGAPLPIRLRAWDGSEAGAPDGPVAIIRHRRALRRLLWNPGELGLARAFVAGELDVEGDVADGLSRFWKLARSQDLGALTLSTADKLDAAKLAGKLGILGLRPKPPASEARLDGRLHTRRRDRAAIAHHYDLSNDFYEFLLDPQMAYSCGYWTQETSASYGLREAQTDKLDLICRKLGLRPGMRLLDVGCGWASLLIHAAQHYGVTAVGVTLSAQQRAFGMARVEALGLSEKIEIRLQDYREITDQPFDAISSIEMGEHVGQDNYPVYAAQLHKLLLPHGRLLLQQMSRGAAGANTAPGGGAFMESYVAPDMHMRPLGETLNFLEAAGLEVVDVHSLREHYVWTVRPWLDTLQDNKAEAIRLVGEEQWRVWLLYLAGAALAFEENRMGVHQMLMVRPDADGRSGLPRGRTSTLGRDPELDRGAARSTGGSDTGGSADHVSVTNGSTTNGSTRDLPARPTR</sequence>
<evidence type="ECO:0000313" key="8">
    <source>
        <dbReference type="Proteomes" id="UP000505377"/>
    </source>
</evidence>
<dbReference type="Gene3D" id="3.40.50.150">
    <property type="entry name" value="Vaccinia Virus protein VP39"/>
    <property type="match status" value="1"/>
</dbReference>